<evidence type="ECO:0000259" key="4">
    <source>
        <dbReference type="Pfam" id="PF02909"/>
    </source>
</evidence>
<feature type="domain" description="Tetracycline repressor TetR C-terminal" evidence="4">
    <location>
        <begin position="45"/>
        <end position="130"/>
    </location>
</feature>
<dbReference type="Pfam" id="PF02909">
    <property type="entry name" value="TetR_C_1"/>
    <property type="match status" value="1"/>
</dbReference>
<sequence length="190" mass="22126">MRKIADHLHVKTASLYYHVKDKEQLMQLLTDKISGELVWPETSLPWEEQVYQWADQFRKVLLAHKNAVELFNQTIAVGYERLTQIEKLYQLLVSAGFSDPQVPWIASMLKNYVLGFVAEEVRLNAIAGKEHSSYEELGDKPNGSAPRNNGKGQWDWRCKRQSYGTGENRRRSEKALRFGLQDMRSDRRKE</sequence>
<organism evidence="5 6">
    <name type="scientific">Paenibacillus sedimenti</name>
    <dbReference type="NCBI Taxonomy" id="2770274"/>
    <lineage>
        <taxon>Bacteria</taxon>
        <taxon>Bacillati</taxon>
        <taxon>Bacillota</taxon>
        <taxon>Bacilli</taxon>
        <taxon>Bacillales</taxon>
        <taxon>Paenibacillaceae</taxon>
        <taxon>Paenibacillus</taxon>
    </lineage>
</organism>
<evidence type="ECO:0000256" key="2">
    <source>
        <dbReference type="ARBA" id="ARBA00023163"/>
    </source>
</evidence>
<feature type="region of interest" description="Disordered" evidence="3">
    <location>
        <begin position="132"/>
        <end position="190"/>
    </location>
</feature>
<dbReference type="Gene3D" id="1.10.357.10">
    <property type="entry name" value="Tetracycline Repressor, domain 2"/>
    <property type="match status" value="1"/>
</dbReference>
<feature type="compositionally biased region" description="Basic and acidic residues" evidence="3">
    <location>
        <begin position="167"/>
        <end position="176"/>
    </location>
</feature>
<dbReference type="EMBL" id="JACVVD010000001">
    <property type="protein sequence ID" value="MBD0378582.1"/>
    <property type="molecule type" value="Genomic_DNA"/>
</dbReference>
<keyword evidence="1" id="KW-0805">Transcription regulation</keyword>
<keyword evidence="2" id="KW-0804">Transcription</keyword>
<accession>A0A926QHT2</accession>
<dbReference type="AlphaFoldDB" id="A0A926QHT2"/>
<dbReference type="InterPro" id="IPR009057">
    <property type="entry name" value="Homeodomain-like_sf"/>
</dbReference>
<name>A0A926QHT2_9BACL</name>
<dbReference type="InterPro" id="IPR004111">
    <property type="entry name" value="Repressor_TetR_C"/>
</dbReference>
<dbReference type="Proteomes" id="UP000650466">
    <property type="component" value="Unassembled WGS sequence"/>
</dbReference>
<evidence type="ECO:0000313" key="5">
    <source>
        <dbReference type="EMBL" id="MBD0378582.1"/>
    </source>
</evidence>
<proteinExistence type="predicted"/>
<protein>
    <submittedName>
        <fullName evidence="5">TetR/AcrR family transcriptional regulator C-terminal domain-containing protein</fullName>
    </submittedName>
</protein>
<dbReference type="Gene3D" id="1.10.10.60">
    <property type="entry name" value="Homeodomain-like"/>
    <property type="match status" value="1"/>
</dbReference>
<dbReference type="InterPro" id="IPR036271">
    <property type="entry name" value="Tet_transcr_reg_TetR-rel_C_sf"/>
</dbReference>
<dbReference type="SUPFAM" id="SSF48498">
    <property type="entry name" value="Tetracyclin repressor-like, C-terminal domain"/>
    <property type="match status" value="1"/>
</dbReference>
<evidence type="ECO:0000256" key="1">
    <source>
        <dbReference type="ARBA" id="ARBA00023015"/>
    </source>
</evidence>
<dbReference type="GO" id="GO:0045892">
    <property type="term" value="P:negative regulation of DNA-templated transcription"/>
    <property type="evidence" value="ECO:0007669"/>
    <property type="project" value="InterPro"/>
</dbReference>
<evidence type="ECO:0000313" key="6">
    <source>
        <dbReference type="Proteomes" id="UP000650466"/>
    </source>
</evidence>
<gene>
    <name evidence="5" type="ORF">ICC18_00410</name>
</gene>
<dbReference type="RefSeq" id="WP_188172415.1">
    <property type="nucleotide sequence ID" value="NZ_JACVVD010000001.1"/>
</dbReference>
<reference evidence="5" key="1">
    <citation type="submission" date="2020-09" db="EMBL/GenBank/DDBJ databases">
        <title>Draft Genome Sequence of Paenibacillus sp. WST5.</title>
        <authorList>
            <person name="Bao Z."/>
        </authorList>
    </citation>
    <scope>NUCLEOTIDE SEQUENCE</scope>
    <source>
        <strain evidence="5">WST5</strain>
    </source>
</reference>
<comment type="caution">
    <text evidence="5">The sequence shown here is derived from an EMBL/GenBank/DDBJ whole genome shotgun (WGS) entry which is preliminary data.</text>
</comment>
<evidence type="ECO:0000256" key="3">
    <source>
        <dbReference type="SAM" id="MobiDB-lite"/>
    </source>
</evidence>
<dbReference type="SUPFAM" id="SSF46689">
    <property type="entry name" value="Homeodomain-like"/>
    <property type="match status" value="1"/>
</dbReference>
<keyword evidence="6" id="KW-1185">Reference proteome</keyword>